<comment type="cofactor">
    <cofactor evidence="1">
        <name>FAD</name>
        <dbReference type="ChEBI" id="CHEBI:57692"/>
    </cofactor>
</comment>
<dbReference type="Gene3D" id="3.30.70.2190">
    <property type="match status" value="1"/>
</dbReference>
<comment type="caution">
    <text evidence="5">The sequence shown here is derived from an EMBL/GenBank/DDBJ whole genome shotgun (WGS) entry which is preliminary data.</text>
</comment>
<dbReference type="Gene3D" id="1.10.45.10">
    <property type="entry name" value="Vanillyl-alcohol Oxidase, Chain A, domain 4"/>
    <property type="match status" value="1"/>
</dbReference>
<evidence type="ECO:0000256" key="4">
    <source>
        <dbReference type="ARBA" id="ARBA00023002"/>
    </source>
</evidence>
<dbReference type="InterPro" id="IPR016169">
    <property type="entry name" value="FAD-bd_PCMH_sub2"/>
</dbReference>
<dbReference type="Gene3D" id="3.30.465.10">
    <property type="match status" value="1"/>
</dbReference>
<evidence type="ECO:0000256" key="3">
    <source>
        <dbReference type="ARBA" id="ARBA00022827"/>
    </source>
</evidence>
<organism evidence="5 6">
    <name type="scientific">Clostridium butyricum</name>
    <dbReference type="NCBI Taxonomy" id="1492"/>
    <lineage>
        <taxon>Bacteria</taxon>
        <taxon>Bacillati</taxon>
        <taxon>Bacillota</taxon>
        <taxon>Clostridia</taxon>
        <taxon>Eubacteriales</taxon>
        <taxon>Clostridiaceae</taxon>
        <taxon>Clostridium</taxon>
    </lineage>
</organism>
<dbReference type="AlphaFoldDB" id="A0A0A6Q0K0"/>
<dbReference type="InterPro" id="IPR016166">
    <property type="entry name" value="FAD-bd_PCMH"/>
</dbReference>
<dbReference type="InterPro" id="IPR051914">
    <property type="entry name" value="FAD-linked_OxidoTrans_Type4"/>
</dbReference>
<dbReference type="Gene3D" id="3.30.43.10">
    <property type="entry name" value="Uridine Diphospho-n-acetylenolpyruvylglucosamine Reductase, domain 2"/>
    <property type="match status" value="1"/>
</dbReference>
<dbReference type="SUPFAM" id="SSF56176">
    <property type="entry name" value="FAD-binding/transporter-associated domain-like"/>
    <property type="match status" value="1"/>
</dbReference>
<evidence type="ECO:0000256" key="2">
    <source>
        <dbReference type="ARBA" id="ARBA00022630"/>
    </source>
</evidence>
<dbReference type="FunFam" id="1.10.45.10:FF:000001">
    <property type="entry name" value="D-lactate dehydrogenase mitochondrial"/>
    <property type="match status" value="1"/>
</dbReference>
<sequence>MAQYNILTEDLILKLKEAAPGHILSGDDINEDYSHDEMPIYGKCAPQVVFMAHSTEEVSKVVKICNENKIPVTPRGAGTGLVGGAVPVLGGVLIDITKMNKILSYDLENFVVNVEAGVLLNDLAEDCAKQGLLYAPDPGEKLACLGGNVSTNAGGMRAVKYGATRDYVRSMTVVLPTGEITKFGATVSKTSSGYSLLNLMIGSEGTLGIITELTLKVMPAPKMVASLIIPFENLDDCISTVPKFKMAHMNPQALEFMEREIVLSSERYIGKSVFPQVVDGTTANAYLLVTLDASSEDELNTLIEETSEMVLEEGAIDVLVADTPAKMKDAWAARSSFLEAIMAETKLLDECDVVVPVNKISSYLALVNKTAEDCGITIKSFGHAGDGNLHIYQCSNDLEEEEFKTRVDKFFKIIYKEATQCGGLVSGEHGIGSGKMNYLAESVGDINMNLMKGIKKVFDPNLIMNPGKVCCSLDDNK</sequence>
<dbReference type="GO" id="GO:0071949">
    <property type="term" value="F:FAD binding"/>
    <property type="evidence" value="ECO:0007669"/>
    <property type="project" value="InterPro"/>
</dbReference>
<dbReference type="InterPro" id="IPR006094">
    <property type="entry name" value="Oxid_FAD_bind_N"/>
</dbReference>
<accession>A0A0A6Q0K0</accession>
<dbReference type="SUPFAM" id="SSF55103">
    <property type="entry name" value="FAD-linked oxidases, C-terminal domain"/>
    <property type="match status" value="1"/>
</dbReference>
<dbReference type="Proteomes" id="UP000238081">
    <property type="component" value="Unassembled WGS sequence"/>
</dbReference>
<dbReference type="InterPro" id="IPR016164">
    <property type="entry name" value="FAD-linked_Oxase-like_C"/>
</dbReference>
<protein>
    <submittedName>
        <fullName evidence="5">2-hydroxy-acid oxidase</fullName>
    </submittedName>
</protein>
<dbReference type="PROSITE" id="PS51387">
    <property type="entry name" value="FAD_PCMH"/>
    <property type="match status" value="1"/>
</dbReference>
<reference evidence="5 6" key="1">
    <citation type="submission" date="2016-01" db="EMBL/GenBank/DDBJ databases">
        <title>Characterization of the Clostridium difficile lineages that are prevalent in Hong Kong and China.</title>
        <authorList>
            <person name="Kwok J.S.-L."/>
            <person name="Lam W.-Y."/>
            <person name="Ip M."/>
            <person name="Chan T.-F."/>
            <person name="Hawkey P.M."/>
            <person name="Tsui S.K.-W."/>
        </authorList>
    </citation>
    <scope>NUCLEOTIDE SEQUENCE [LARGE SCALE GENOMIC DNA]</scope>
    <source>
        <strain evidence="5 6">300064</strain>
    </source>
</reference>
<dbReference type="InterPro" id="IPR036318">
    <property type="entry name" value="FAD-bd_PCMH-like_sf"/>
</dbReference>
<dbReference type="Gene3D" id="3.30.70.2740">
    <property type="match status" value="1"/>
</dbReference>
<proteinExistence type="predicted"/>
<evidence type="ECO:0000256" key="1">
    <source>
        <dbReference type="ARBA" id="ARBA00001974"/>
    </source>
</evidence>
<dbReference type="PANTHER" id="PTHR42934:SF2">
    <property type="entry name" value="GLYCOLATE OXIDASE SUBUNIT GLCD"/>
    <property type="match status" value="1"/>
</dbReference>
<dbReference type="EMBL" id="LRDH01000099">
    <property type="protein sequence ID" value="PPV15450.1"/>
    <property type="molecule type" value="Genomic_DNA"/>
</dbReference>
<evidence type="ECO:0000313" key="5">
    <source>
        <dbReference type="EMBL" id="PPV15450.1"/>
    </source>
</evidence>
<dbReference type="Pfam" id="PF02913">
    <property type="entry name" value="FAD-oxidase_C"/>
    <property type="match status" value="1"/>
</dbReference>
<keyword evidence="4" id="KW-0560">Oxidoreductase</keyword>
<keyword evidence="3" id="KW-0274">FAD</keyword>
<evidence type="ECO:0000313" key="6">
    <source>
        <dbReference type="Proteomes" id="UP000238081"/>
    </source>
</evidence>
<dbReference type="InterPro" id="IPR004113">
    <property type="entry name" value="FAD-bd_oxidored_4_C"/>
</dbReference>
<keyword evidence="2" id="KW-0285">Flavoprotein</keyword>
<dbReference type="InterPro" id="IPR016171">
    <property type="entry name" value="Vanillyl_alc_oxidase_C-sub2"/>
</dbReference>
<dbReference type="RefSeq" id="WP_002579901.1">
    <property type="nucleotide sequence ID" value="NZ_BKBB01000029.1"/>
</dbReference>
<gene>
    <name evidence="5" type="ORF">AWN73_11780</name>
</gene>
<dbReference type="InterPro" id="IPR016167">
    <property type="entry name" value="FAD-bd_PCMH_sub1"/>
</dbReference>
<dbReference type="PANTHER" id="PTHR42934">
    <property type="entry name" value="GLYCOLATE OXIDASE SUBUNIT GLCD"/>
    <property type="match status" value="1"/>
</dbReference>
<name>A0A0A6Q0K0_CLOBU</name>
<dbReference type="GO" id="GO:0016491">
    <property type="term" value="F:oxidoreductase activity"/>
    <property type="evidence" value="ECO:0007669"/>
    <property type="project" value="UniProtKB-KW"/>
</dbReference>
<dbReference type="Pfam" id="PF01565">
    <property type="entry name" value="FAD_binding_4"/>
    <property type="match status" value="1"/>
</dbReference>